<keyword evidence="2" id="KW-1185">Reference proteome</keyword>
<dbReference type="Proteomes" id="UP001176961">
    <property type="component" value="Unassembled WGS sequence"/>
</dbReference>
<proteinExistence type="predicted"/>
<evidence type="ECO:0000313" key="1">
    <source>
        <dbReference type="EMBL" id="CAJ0604562.1"/>
    </source>
</evidence>
<gene>
    <name evidence="1" type="ORF">CYNAS_LOCUS16545</name>
</gene>
<dbReference type="EMBL" id="CATQJL010000305">
    <property type="protein sequence ID" value="CAJ0604562.1"/>
    <property type="molecule type" value="Genomic_DNA"/>
</dbReference>
<organism evidence="1 2">
    <name type="scientific">Cylicocyclus nassatus</name>
    <name type="common">Nematode worm</name>
    <dbReference type="NCBI Taxonomy" id="53992"/>
    <lineage>
        <taxon>Eukaryota</taxon>
        <taxon>Metazoa</taxon>
        <taxon>Ecdysozoa</taxon>
        <taxon>Nematoda</taxon>
        <taxon>Chromadorea</taxon>
        <taxon>Rhabditida</taxon>
        <taxon>Rhabditina</taxon>
        <taxon>Rhabditomorpha</taxon>
        <taxon>Strongyloidea</taxon>
        <taxon>Strongylidae</taxon>
        <taxon>Cylicocyclus</taxon>
    </lineage>
</organism>
<protein>
    <submittedName>
        <fullName evidence="1">Uncharacterized protein</fullName>
    </submittedName>
</protein>
<reference evidence="1" key="1">
    <citation type="submission" date="2023-07" db="EMBL/GenBank/DDBJ databases">
        <authorList>
            <consortium name="CYATHOMIX"/>
        </authorList>
    </citation>
    <scope>NUCLEOTIDE SEQUENCE</scope>
    <source>
        <strain evidence="1">N/A</strain>
    </source>
</reference>
<accession>A0AA36H5Y7</accession>
<dbReference type="AlphaFoldDB" id="A0AA36H5Y7"/>
<name>A0AA36H5Y7_CYLNA</name>
<evidence type="ECO:0000313" key="2">
    <source>
        <dbReference type="Proteomes" id="UP001176961"/>
    </source>
</evidence>
<sequence>MCDQCALKQIASPFFDSIHSKIGKVEMLQVSVPYAYVFVIICVVNSRPDADSAATATETLDERIRDFTKVTHLLKDVSSNYDKQENEASKQPDEVVFPMLSLAKHLQQIIDGSSPEVKSFFEKALKLKLGKDLSEKETEAEQAEMLKLVNGLNDIEKDEILKMLKAYEEEANKVGLEDLILSIKE</sequence>
<comment type="caution">
    <text evidence="1">The sequence shown here is derived from an EMBL/GenBank/DDBJ whole genome shotgun (WGS) entry which is preliminary data.</text>
</comment>